<feature type="signal peptide" evidence="6">
    <location>
        <begin position="1"/>
        <end position="25"/>
    </location>
</feature>
<dbReference type="PRINTS" id="PR00839">
    <property type="entry name" value="V8PROTEASE"/>
</dbReference>
<dbReference type="OrthoDB" id="267336at2"/>
<keyword evidence="2 6" id="KW-0645">Protease</keyword>
<accession>A0A1L3SP18</accession>
<evidence type="ECO:0000313" key="8">
    <source>
        <dbReference type="EMBL" id="APH71091.1"/>
    </source>
</evidence>
<dbReference type="InterPro" id="IPR050966">
    <property type="entry name" value="Glutamyl_endopeptidase"/>
</dbReference>
<organism evidence="8 9">
    <name type="scientific">Aquibium oceanicum</name>
    <dbReference type="NCBI Taxonomy" id="1670800"/>
    <lineage>
        <taxon>Bacteria</taxon>
        <taxon>Pseudomonadati</taxon>
        <taxon>Pseudomonadota</taxon>
        <taxon>Alphaproteobacteria</taxon>
        <taxon>Hyphomicrobiales</taxon>
        <taxon>Phyllobacteriaceae</taxon>
        <taxon>Aquibium</taxon>
    </lineage>
</organism>
<dbReference type="GO" id="GO:0004252">
    <property type="term" value="F:serine-type endopeptidase activity"/>
    <property type="evidence" value="ECO:0007669"/>
    <property type="project" value="InterPro"/>
</dbReference>
<dbReference type="STRING" id="1670800.BSQ44_06695"/>
<gene>
    <name evidence="8" type="ORF">BSQ44_06695</name>
</gene>
<sequence length="358" mass="38341">MKFFNTTMLALTISAVGIPATLAHAQSASGNSGTGEAPRASLEMPDLASRSVVDLAPKLDDSEASRDLSFPDGAEMERAFTTRSRSGDATTAPSDELKTAIEGALSGTSAPATEKPGMTEDPAFAEDSRQVFGEDDRVQVTQTKAYPFNTIGQIWSMTKDGQWSICSGTLIGKRTVITAAHCLYNHDEGGWLADYEFYPGLNGQGNAPYGKYGFTDAHILEGYISNYKGFYGSVVPWDLGILILDAPAGDAVGWMGYSAYDPVYALRANIVGYPGDKPVSTMWATNCDIDPGTASVNNFTYLCDTYPGSSGSAVYEFNGDTKERHIIGINIAETSSANVALRLNVPYFRWVNGIASQN</sequence>
<dbReference type="InterPro" id="IPR008256">
    <property type="entry name" value="Peptidase_S1B"/>
</dbReference>
<dbReference type="InterPro" id="IPR018114">
    <property type="entry name" value="TRYPSIN_HIS"/>
</dbReference>
<dbReference type="SUPFAM" id="SSF50494">
    <property type="entry name" value="Trypsin-like serine proteases"/>
    <property type="match status" value="1"/>
</dbReference>
<evidence type="ECO:0000256" key="7">
    <source>
        <dbReference type="SAM" id="MobiDB-lite"/>
    </source>
</evidence>
<dbReference type="InterPro" id="IPR043504">
    <property type="entry name" value="Peptidase_S1_PA_chymotrypsin"/>
</dbReference>
<dbReference type="PANTHER" id="PTHR15462:SF8">
    <property type="entry name" value="SERINE PROTEASE"/>
    <property type="match status" value="1"/>
</dbReference>
<evidence type="ECO:0000256" key="6">
    <source>
        <dbReference type="RuleBase" id="RU004296"/>
    </source>
</evidence>
<name>A0A1L3SP18_9HYPH</name>
<proteinExistence type="inferred from homology"/>
<dbReference type="Pfam" id="PF13365">
    <property type="entry name" value="Trypsin_2"/>
    <property type="match status" value="1"/>
</dbReference>
<evidence type="ECO:0000313" key="9">
    <source>
        <dbReference type="Proteomes" id="UP000182840"/>
    </source>
</evidence>
<comment type="similarity">
    <text evidence="1 6">Belongs to the peptidase S1B family.</text>
</comment>
<evidence type="ECO:0000256" key="3">
    <source>
        <dbReference type="ARBA" id="ARBA00022729"/>
    </source>
</evidence>
<keyword evidence="5 6" id="KW-0720">Serine protease</keyword>
<reference evidence="9" key="1">
    <citation type="submission" date="2016-11" db="EMBL/GenBank/DDBJ databases">
        <title>Mesorhizobium oceanicum sp. nov., isolated from deep seawater in South China Sea.</title>
        <authorList>
            <person name="Fu G.-Y."/>
        </authorList>
    </citation>
    <scope>NUCLEOTIDE SEQUENCE [LARGE SCALE GENOMIC DNA]</scope>
    <source>
        <strain evidence="9">B7</strain>
    </source>
</reference>
<dbReference type="KEGG" id="meso:BSQ44_06695"/>
<dbReference type="InterPro" id="IPR009003">
    <property type="entry name" value="Peptidase_S1_PA"/>
</dbReference>
<dbReference type="EC" id="3.4.21.-" evidence="6"/>
<feature type="chain" id="PRO_5011814860" description="Serine protease" evidence="6">
    <location>
        <begin position="26"/>
        <end position="358"/>
    </location>
</feature>
<feature type="region of interest" description="Disordered" evidence="7">
    <location>
        <begin position="61"/>
        <end position="97"/>
    </location>
</feature>
<dbReference type="AlphaFoldDB" id="A0A1L3SP18"/>
<evidence type="ECO:0000256" key="2">
    <source>
        <dbReference type="ARBA" id="ARBA00022670"/>
    </source>
</evidence>
<evidence type="ECO:0000256" key="5">
    <source>
        <dbReference type="ARBA" id="ARBA00022825"/>
    </source>
</evidence>
<dbReference type="PANTHER" id="PTHR15462">
    <property type="entry name" value="SERINE PROTEASE"/>
    <property type="match status" value="1"/>
</dbReference>
<evidence type="ECO:0000256" key="1">
    <source>
        <dbReference type="ARBA" id="ARBA00008764"/>
    </source>
</evidence>
<dbReference type="EMBL" id="CP018171">
    <property type="protein sequence ID" value="APH71091.1"/>
    <property type="molecule type" value="Genomic_DNA"/>
</dbReference>
<protein>
    <recommendedName>
        <fullName evidence="6">Serine protease</fullName>
        <ecNumber evidence="6">3.4.21.-</ecNumber>
    </recommendedName>
</protein>
<evidence type="ECO:0000256" key="4">
    <source>
        <dbReference type="ARBA" id="ARBA00022801"/>
    </source>
</evidence>
<dbReference type="GO" id="GO:0006508">
    <property type="term" value="P:proteolysis"/>
    <property type="evidence" value="ECO:0007669"/>
    <property type="project" value="UniProtKB-KW"/>
</dbReference>
<dbReference type="Proteomes" id="UP000182840">
    <property type="component" value="Chromosome"/>
</dbReference>
<dbReference type="Gene3D" id="2.40.10.10">
    <property type="entry name" value="Trypsin-like serine proteases"/>
    <property type="match status" value="2"/>
</dbReference>
<dbReference type="PROSITE" id="PS00134">
    <property type="entry name" value="TRYPSIN_HIS"/>
    <property type="match status" value="1"/>
</dbReference>
<keyword evidence="4 6" id="KW-0378">Hydrolase</keyword>
<keyword evidence="3 6" id="KW-0732">Signal</keyword>
<keyword evidence="9" id="KW-1185">Reference proteome</keyword>
<feature type="compositionally biased region" description="Polar residues" evidence="7">
    <location>
        <begin position="81"/>
        <end position="93"/>
    </location>
</feature>
<dbReference type="RefSeq" id="WP_072602497.1">
    <property type="nucleotide sequence ID" value="NZ_CP018171.1"/>
</dbReference>